<dbReference type="GO" id="GO:0047661">
    <property type="term" value="F:amino-acid racemase activity"/>
    <property type="evidence" value="ECO:0007669"/>
    <property type="project" value="InterPro"/>
</dbReference>
<dbReference type="Proteomes" id="UP000663828">
    <property type="component" value="Unassembled WGS sequence"/>
</dbReference>
<dbReference type="EMBL" id="CAJNOJ010000925">
    <property type="protein sequence ID" value="CAF1534024.1"/>
    <property type="molecule type" value="Genomic_DNA"/>
</dbReference>
<evidence type="ECO:0000313" key="3">
    <source>
        <dbReference type="EMBL" id="CAF1095202.1"/>
    </source>
</evidence>
<dbReference type="SUPFAM" id="SSF53681">
    <property type="entry name" value="Aspartate/glutamate racemase"/>
    <property type="match status" value="2"/>
</dbReference>
<dbReference type="PROSITE" id="PS00924">
    <property type="entry name" value="ASP_GLU_RACEMASE_2"/>
    <property type="match status" value="1"/>
</dbReference>
<dbReference type="InterPro" id="IPR001920">
    <property type="entry name" value="Asp/Glu_race"/>
</dbReference>
<evidence type="ECO:0008006" key="6">
    <source>
        <dbReference type="Google" id="ProtNLM"/>
    </source>
</evidence>
<evidence type="ECO:0000256" key="1">
    <source>
        <dbReference type="ARBA" id="ARBA00007847"/>
    </source>
</evidence>
<dbReference type="OrthoDB" id="187836at2759"/>
<dbReference type="PANTHER" id="PTHR21198">
    <property type="entry name" value="GLUTAMATE RACEMASE"/>
    <property type="match status" value="1"/>
</dbReference>
<dbReference type="Gene3D" id="3.40.50.1860">
    <property type="match status" value="2"/>
</dbReference>
<keyword evidence="5" id="KW-1185">Reference proteome</keyword>
<evidence type="ECO:0000313" key="5">
    <source>
        <dbReference type="Proteomes" id="UP000663828"/>
    </source>
</evidence>
<evidence type="ECO:0000256" key="2">
    <source>
        <dbReference type="ARBA" id="ARBA00023235"/>
    </source>
</evidence>
<dbReference type="Proteomes" id="UP000663852">
    <property type="component" value="Unassembled WGS sequence"/>
</dbReference>
<dbReference type="Pfam" id="PF01177">
    <property type="entry name" value="Asp_Glu_race"/>
    <property type="match status" value="1"/>
</dbReference>
<accession>A0A814NN28</accession>
<comment type="similarity">
    <text evidence="1">Belongs to the aspartate/glutamate racemases family.</text>
</comment>
<dbReference type="EMBL" id="CAJNOR010001194">
    <property type="protein sequence ID" value="CAF1095202.1"/>
    <property type="molecule type" value="Genomic_DNA"/>
</dbReference>
<dbReference type="PANTHER" id="PTHR21198:SF7">
    <property type="entry name" value="ASPARTATE-GLUTAMATE RACEMASE FAMILY"/>
    <property type="match status" value="1"/>
</dbReference>
<sequence>MKHIGIVDITTAGACLCANEIVAQSAKITLSKKHPEFTMHAFSYDQYYDLIHRKDWINLAKKICESIELLSKVGADFIIIPSNTPHYAIEMIDQNSPLPVISLIDIVTDECHRKGYKKVLVLGTKQTMQGGLYDEVLKAKNILSIIPTDDVCDKIENLIRNEIIPSKINSMTVENIQKDIEKYDCDAIILGCTELPIVYDENNLGKPVVDTTRLLAHYALQFATENDH</sequence>
<dbReference type="InterPro" id="IPR033134">
    <property type="entry name" value="Asp/Glu_racemase_AS_2"/>
</dbReference>
<dbReference type="InterPro" id="IPR015942">
    <property type="entry name" value="Asp/Glu/hydantoin_racemase"/>
</dbReference>
<comment type="caution">
    <text evidence="3">The sequence shown here is derived from an EMBL/GenBank/DDBJ whole genome shotgun (WGS) entry which is preliminary data.</text>
</comment>
<dbReference type="NCBIfam" id="TIGR00035">
    <property type="entry name" value="asp_race"/>
    <property type="match status" value="1"/>
</dbReference>
<gene>
    <name evidence="4" type="ORF">EDS130_LOCUS44802</name>
    <name evidence="3" type="ORF">XAT740_LOCUS18054</name>
</gene>
<proteinExistence type="inferred from homology"/>
<reference evidence="3" key="1">
    <citation type="submission" date="2021-02" db="EMBL/GenBank/DDBJ databases">
        <authorList>
            <person name="Nowell W R."/>
        </authorList>
    </citation>
    <scope>NUCLEOTIDE SEQUENCE</scope>
</reference>
<keyword evidence="2" id="KW-0413">Isomerase</keyword>
<dbReference type="InterPro" id="IPR004380">
    <property type="entry name" value="Asp_race"/>
</dbReference>
<organism evidence="3 5">
    <name type="scientific">Adineta ricciae</name>
    <name type="common">Rotifer</name>
    <dbReference type="NCBI Taxonomy" id="249248"/>
    <lineage>
        <taxon>Eukaryota</taxon>
        <taxon>Metazoa</taxon>
        <taxon>Spiralia</taxon>
        <taxon>Gnathifera</taxon>
        <taxon>Rotifera</taxon>
        <taxon>Eurotatoria</taxon>
        <taxon>Bdelloidea</taxon>
        <taxon>Adinetida</taxon>
        <taxon>Adinetidae</taxon>
        <taxon>Adineta</taxon>
    </lineage>
</organism>
<dbReference type="AlphaFoldDB" id="A0A814NN28"/>
<name>A0A814NN28_ADIRI</name>
<protein>
    <recommendedName>
        <fullName evidence="6">Aspartate racemase</fullName>
    </recommendedName>
</protein>
<evidence type="ECO:0000313" key="4">
    <source>
        <dbReference type="EMBL" id="CAF1534024.1"/>
    </source>
</evidence>